<dbReference type="Gene3D" id="1.10.10.10">
    <property type="entry name" value="Winged helix-like DNA-binding domain superfamily/Winged helix DNA-binding domain"/>
    <property type="match status" value="1"/>
</dbReference>
<keyword evidence="4" id="KW-0804">Transcription</keyword>
<dbReference type="InterPro" id="IPR051677">
    <property type="entry name" value="AfsR-DnrI-RedD_regulator"/>
</dbReference>
<evidence type="ECO:0000256" key="1">
    <source>
        <dbReference type="ARBA" id="ARBA00005820"/>
    </source>
</evidence>
<dbReference type="Gene3D" id="1.25.40.10">
    <property type="entry name" value="Tetratricopeptide repeat domain"/>
    <property type="match status" value="2"/>
</dbReference>
<dbReference type="Proteomes" id="UP000199503">
    <property type="component" value="Unassembled WGS sequence"/>
</dbReference>
<dbReference type="InterPro" id="IPR002182">
    <property type="entry name" value="NB-ARC"/>
</dbReference>
<dbReference type="Pfam" id="PF00486">
    <property type="entry name" value="Trans_reg_C"/>
    <property type="match status" value="1"/>
</dbReference>
<dbReference type="InterPro" id="IPR016032">
    <property type="entry name" value="Sig_transdc_resp-reg_C-effctor"/>
</dbReference>
<evidence type="ECO:0000256" key="5">
    <source>
        <dbReference type="PROSITE-ProRule" id="PRU01091"/>
    </source>
</evidence>
<proteinExistence type="inferred from homology"/>
<dbReference type="PANTHER" id="PTHR35807:SF1">
    <property type="entry name" value="TRANSCRIPTIONAL REGULATOR REDD"/>
    <property type="match status" value="1"/>
</dbReference>
<gene>
    <name evidence="7" type="ORF">SAMN04488000_117125</name>
</gene>
<dbReference type="Gene3D" id="3.40.50.300">
    <property type="entry name" value="P-loop containing nucleotide triphosphate hydrolases"/>
    <property type="match status" value="1"/>
</dbReference>
<dbReference type="GO" id="GO:0043531">
    <property type="term" value="F:ADP binding"/>
    <property type="evidence" value="ECO:0007669"/>
    <property type="project" value="InterPro"/>
</dbReference>
<dbReference type="SMART" id="SM01043">
    <property type="entry name" value="BTAD"/>
    <property type="match status" value="1"/>
</dbReference>
<dbReference type="InterPro" id="IPR036388">
    <property type="entry name" value="WH-like_DNA-bd_sf"/>
</dbReference>
<evidence type="ECO:0000313" key="7">
    <source>
        <dbReference type="EMBL" id="SES17939.1"/>
    </source>
</evidence>
<dbReference type="InterPro" id="IPR027417">
    <property type="entry name" value="P-loop_NTPase"/>
</dbReference>
<organism evidence="7 8">
    <name type="scientific">Lentzea albida</name>
    <dbReference type="NCBI Taxonomy" id="65499"/>
    <lineage>
        <taxon>Bacteria</taxon>
        <taxon>Bacillati</taxon>
        <taxon>Actinomycetota</taxon>
        <taxon>Actinomycetes</taxon>
        <taxon>Pseudonocardiales</taxon>
        <taxon>Pseudonocardiaceae</taxon>
        <taxon>Lentzea</taxon>
    </lineage>
</organism>
<dbReference type="SMART" id="SM00382">
    <property type="entry name" value="AAA"/>
    <property type="match status" value="1"/>
</dbReference>
<dbReference type="Pfam" id="PF13374">
    <property type="entry name" value="TPR_10"/>
    <property type="match status" value="1"/>
</dbReference>
<dbReference type="Pfam" id="PF13424">
    <property type="entry name" value="TPR_12"/>
    <property type="match status" value="2"/>
</dbReference>
<dbReference type="Pfam" id="PF03704">
    <property type="entry name" value="BTAD"/>
    <property type="match status" value="1"/>
</dbReference>
<dbReference type="SUPFAM" id="SSF46894">
    <property type="entry name" value="C-terminal effector domain of the bipartite response regulators"/>
    <property type="match status" value="1"/>
</dbReference>
<dbReference type="OrthoDB" id="3587032at2"/>
<evidence type="ECO:0000313" key="8">
    <source>
        <dbReference type="Proteomes" id="UP000199503"/>
    </source>
</evidence>
<dbReference type="PROSITE" id="PS51755">
    <property type="entry name" value="OMPR_PHOB"/>
    <property type="match status" value="1"/>
</dbReference>
<evidence type="ECO:0000256" key="3">
    <source>
        <dbReference type="ARBA" id="ARBA00023125"/>
    </source>
</evidence>
<accession>A0A1H9V8N7</accession>
<comment type="similarity">
    <text evidence="1">Belongs to the AfsR/DnrI/RedD regulatory family.</text>
</comment>
<evidence type="ECO:0000259" key="6">
    <source>
        <dbReference type="PROSITE" id="PS51755"/>
    </source>
</evidence>
<dbReference type="STRING" id="65499.SAMN04488000_117125"/>
<dbReference type="RefSeq" id="WP_089922764.1">
    <property type="nucleotide sequence ID" value="NZ_FOFV01000017.1"/>
</dbReference>
<dbReference type="InterPro" id="IPR011990">
    <property type="entry name" value="TPR-like_helical_dom_sf"/>
</dbReference>
<dbReference type="Pfam" id="PF00931">
    <property type="entry name" value="NB-ARC"/>
    <property type="match status" value="1"/>
</dbReference>
<keyword evidence="2" id="KW-0805">Transcription regulation</keyword>
<keyword evidence="8" id="KW-1185">Reference proteome</keyword>
<evidence type="ECO:0000256" key="4">
    <source>
        <dbReference type="ARBA" id="ARBA00023163"/>
    </source>
</evidence>
<dbReference type="SUPFAM" id="SSF52540">
    <property type="entry name" value="P-loop containing nucleoside triphosphate hydrolases"/>
    <property type="match status" value="1"/>
</dbReference>
<dbReference type="InterPro" id="IPR005158">
    <property type="entry name" value="BTAD"/>
</dbReference>
<sequence length="943" mass="101315">MSPGGFRVLGPVEVDGLGGAARIPPGRQQVILGLLLVEAGRVVSTATLVDALWDENPPDTARTQVQICVSRLRRTLDTAGMSAVIDTRPPGYQLRLNGDALDLAEFLTRTAEARVLAKEGRAAEAAALLREAAALWRGPCLGGAPNRSLRTRAMRLDEDRLTCVEDYLELELELGQHHQLVGEVTRLVHEHPLRERPRALLMLALHRSGRQAEALDTYRAGRTLLVEELGLEPGERLRELEAAILAGETPAKSQAEPAPKADEVVRTARPRQLPADTADFVGDEEMLRGAESVLVGDAARSAVGVVVITGRPGVGKSTVAAHLAHRVAQEHFPDGQLYCDLHGTGSPSTVDDVLGRFLLALGIPGPVIPDGVDARLEMYRTLLADRRVLVVLDDAATEGQVLPLLPGSSTCAVVVTSRSRLTGLPGARQVELDVLDTGQSLRLLGLVVGEHRVAREPEAAEALVRTVGGLPLALRIIAARLAARPHWTLASMVLRLASERHRLDELAHGELTIRASLALTHDGLDRRSRLLFGLLSLAEGPAVPGWVAGAVLDDDRPFPSDLLEPLVDVQVLDVVSVEPTGEFRYRYQDVLRLFAREKAAEEIPAADRAAAVSRLLGGWLSLAEQAHRDIYGGDYTVLHGTAPRWRPPTAQTDPLEWLDGELENLCAAVHQAATAGLDELCWDLAVTSVTLFESRGYLDDWERTHAEALAAVRAAGNKRGTAAVLSSLGTLHINRGRLDASRDALLPAVELFEELGDTHGLALCHRDLALIARNTGDDTTALRLYDRSLAGYTSVDDVVGRAIVLTQRAFILAGDGEIARARTDLAEAMAVHESVGYTGGAARTLNRIGQVQAMAGEHAEAAATMRRVLDMVRETRDVIGEGQLLRNLGQVSAAAGRYGEARAYLEEALAVRERILDHGAASTIRAELAALPEREGQTLVAAG</sequence>
<dbReference type="PRINTS" id="PR00364">
    <property type="entry name" value="DISEASERSIST"/>
</dbReference>
<dbReference type="EMBL" id="FOFV01000017">
    <property type="protein sequence ID" value="SES17939.1"/>
    <property type="molecule type" value="Genomic_DNA"/>
</dbReference>
<dbReference type="GO" id="GO:0006355">
    <property type="term" value="P:regulation of DNA-templated transcription"/>
    <property type="evidence" value="ECO:0007669"/>
    <property type="project" value="InterPro"/>
</dbReference>
<feature type="DNA-binding region" description="OmpR/PhoB-type" evidence="5">
    <location>
        <begin position="1"/>
        <end position="96"/>
    </location>
</feature>
<feature type="domain" description="OmpR/PhoB-type" evidence="6">
    <location>
        <begin position="1"/>
        <end position="96"/>
    </location>
</feature>
<name>A0A1H9V8N7_9PSEU</name>
<dbReference type="CDD" id="cd15831">
    <property type="entry name" value="BTAD"/>
    <property type="match status" value="1"/>
</dbReference>
<keyword evidence="3 5" id="KW-0238">DNA-binding</keyword>
<dbReference type="InterPro" id="IPR001867">
    <property type="entry name" value="OmpR/PhoB-type_DNA-bd"/>
</dbReference>
<reference evidence="8" key="1">
    <citation type="submission" date="2016-10" db="EMBL/GenBank/DDBJ databases">
        <authorList>
            <person name="Varghese N."/>
            <person name="Submissions S."/>
        </authorList>
    </citation>
    <scope>NUCLEOTIDE SEQUENCE [LARGE SCALE GENOMIC DNA]</scope>
    <source>
        <strain evidence="8">DSM 44437</strain>
    </source>
</reference>
<dbReference type="PANTHER" id="PTHR35807">
    <property type="entry name" value="TRANSCRIPTIONAL REGULATOR REDD-RELATED"/>
    <property type="match status" value="1"/>
</dbReference>
<dbReference type="InterPro" id="IPR019734">
    <property type="entry name" value="TPR_rpt"/>
</dbReference>
<evidence type="ECO:0000256" key="2">
    <source>
        <dbReference type="ARBA" id="ARBA00023015"/>
    </source>
</evidence>
<dbReference type="GO" id="GO:0003677">
    <property type="term" value="F:DNA binding"/>
    <property type="evidence" value="ECO:0007669"/>
    <property type="project" value="UniProtKB-UniRule"/>
</dbReference>
<dbReference type="SMART" id="SM00862">
    <property type="entry name" value="Trans_reg_C"/>
    <property type="match status" value="1"/>
</dbReference>
<protein>
    <submittedName>
        <fullName evidence="7">DNA-binding transcriptional activator of the SARP family</fullName>
    </submittedName>
</protein>
<dbReference type="SMART" id="SM00028">
    <property type="entry name" value="TPR"/>
    <property type="match status" value="4"/>
</dbReference>
<dbReference type="GO" id="GO:0000160">
    <property type="term" value="P:phosphorelay signal transduction system"/>
    <property type="evidence" value="ECO:0007669"/>
    <property type="project" value="InterPro"/>
</dbReference>
<dbReference type="AlphaFoldDB" id="A0A1H9V8N7"/>
<dbReference type="SUPFAM" id="SSF48452">
    <property type="entry name" value="TPR-like"/>
    <property type="match status" value="2"/>
</dbReference>
<dbReference type="InterPro" id="IPR003593">
    <property type="entry name" value="AAA+_ATPase"/>
</dbReference>